<protein>
    <recommendedName>
        <fullName evidence="3">DUF8020 domain-containing protein</fullName>
    </recommendedName>
</protein>
<accession>A0A848KF08</accession>
<comment type="caution">
    <text evidence="4">The sequence shown here is derived from an EMBL/GenBank/DDBJ whole genome shotgun (WGS) entry which is preliminary data.</text>
</comment>
<evidence type="ECO:0000256" key="1">
    <source>
        <dbReference type="SAM" id="Phobius"/>
    </source>
</evidence>
<dbReference type="Pfam" id="PF26059">
    <property type="entry name" value="DUF8020"/>
    <property type="match status" value="1"/>
</dbReference>
<evidence type="ECO:0000256" key="2">
    <source>
        <dbReference type="SAM" id="SignalP"/>
    </source>
</evidence>
<dbReference type="EMBL" id="VCQU01000004">
    <property type="protein sequence ID" value="NMN96326.1"/>
    <property type="molecule type" value="Genomic_DNA"/>
</dbReference>
<keyword evidence="5" id="KW-1185">Reference proteome</keyword>
<feature type="transmembrane region" description="Helical" evidence="1">
    <location>
        <begin position="135"/>
        <end position="159"/>
    </location>
</feature>
<evidence type="ECO:0000313" key="5">
    <source>
        <dbReference type="Proteomes" id="UP000535543"/>
    </source>
</evidence>
<evidence type="ECO:0000313" key="4">
    <source>
        <dbReference type="EMBL" id="NMN96326.1"/>
    </source>
</evidence>
<dbReference type="AlphaFoldDB" id="A0A848KF08"/>
<feature type="signal peptide" evidence="2">
    <location>
        <begin position="1"/>
        <end position="27"/>
    </location>
</feature>
<keyword evidence="1" id="KW-0472">Membrane</keyword>
<proteinExistence type="predicted"/>
<evidence type="ECO:0000259" key="3">
    <source>
        <dbReference type="Pfam" id="PF26059"/>
    </source>
</evidence>
<dbReference type="RefSeq" id="WP_169588067.1">
    <property type="nucleotide sequence ID" value="NZ_VCQU01000004.1"/>
</dbReference>
<keyword evidence="1" id="KW-0812">Transmembrane</keyword>
<gene>
    <name evidence="4" type="ORF">FGL95_14895</name>
</gene>
<feature type="domain" description="DUF8020" evidence="3">
    <location>
        <begin position="44"/>
        <end position="111"/>
    </location>
</feature>
<keyword evidence="2" id="KW-0732">Signal</keyword>
<sequence length="182" mass="17917">MMSISFKTLGRSIAIAALTASAVTVGAATATAEPATATAQASQVSASLDAATNSITATLASGRFVDNAAAQAIDVLDAAGATIESIPLTVSGERVPVAATVSPDGSALVLRDVSTLDTANALWSQWVWGVTNGGWVGAVIGCLIGAFLFFLGCIPGIAIGGAIGSPNSGQINGTLVDLLSGR</sequence>
<organism evidence="4 5">
    <name type="scientific">Antrihabitans stalactiti</name>
    <dbReference type="NCBI Taxonomy" id="2584121"/>
    <lineage>
        <taxon>Bacteria</taxon>
        <taxon>Bacillati</taxon>
        <taxon>Actinomycetota</taxon>
        <taxon>Actinomycetes</taxon>
        <taxon>Mycobacteriales</taxon>
        <taxon>Nocardiaceae</taxon>
        <taxon>Antrihabitans</taxon>
    </lineage>
</organism>
<dbReference type="Proteomes" id="UP000535543">
    <property type="component" value="Unassembled WGS sequence"/>
</dbReference>
<reference evidence="4 5" key="1">
    <citation type="submission" date="2019-05" db="EMBL/GenBank/DDBJ databases">
        <authorList>
            <person name="Lee S.D."/>
        </authorList>
    </citation>
    <scope>NUCLEOTIDE SEQUENCE [LARGE SCALE GENOMIC DNA]</scope>
    <source>
        <strain evidence="4 5">YC2-7</strain>
    </source>
</reference>
<feature type="chain" id="PRO_5032341297" description="DUF8020 domain-containing protein" evidence="2">
    <location>
        <begin position="28"/>
        <end position="182"/>
    </location>
</feature>
<keyword evidence="1" id="KW-1133">Transmembrane helix</keyword>
<reference evidence="4 5" key="2">
    <citation type="submission" date="2020-06" db="EMBL/GenBank/DDBJ databases">
        <title>Antribacter stalactiti gen. nov., sp. nov., a new member of the family Nacardiaceae isolated from a cave.</title>
        <authorList>
            <person name="Kim I.S."/>
        </authorList>
    </citation>
    <scope>NUCLEOTIDE SEQUENCE [LARGE SCALE GENOMIC DNA]</scope>
    <source>
        <strain evidence="4 5">YC2-7</strain>
    </source>
</reference>
<dbReference type="InterPro" id="IPR058333">
    <property type="entry name" value="DUF8020"/>
</dbReference>
<name>A0A848KF08_9NOCA</name>